<keyword evidence="3" id="KW-1185">Reference proteome</keyword>
<dbReference type="InterPro" id="IPR007498">
    <property type="entry name" value="PqiA-like"/>
</dbReference>
<feature type="transmembrane region" description="Helical" evidence="1">
    <location>
        <begin position="7"/>
        <end position="27"/>
    </location>
</feature>
<dbReference type="Pfam" id="PF04403">
    <property type="entry name" value="PqiA"/>
    <property type="match status" value="1"/>
</dbReference>
<organism evidence="2 3">
    <name type="scientific">Candidatus Electrothrix communis</name>
    <dbReference type="NCBI Taxonomy" id="1859133"/>
    <lineage>
        <taxon>Bacteria</taxon>
        <taxon>Pseudomonadati</taxon>
        <taxon>Thermodesulfobacteriota</taxon>
        <taxon>Desulfobulbia</taxon>
        <taxon>Desulfobulbales</taxon>
        <taxon>Desulfobulbaceae</taxon>
        <taxon>Candidatus Electrothrix</taxon>
    </lineage>
</organism>
<keyword evidence="1" id="KW-0472">Membrane</keyword>
<keyword evidence="1" id="KW-1133">Transmembrane helix</keyword>
<dbReference type="EMBL" id="MTKP01000284">
    <property type="protein sequence ID" value="RWX46355.1"/>
    <property type="molecule type" value="Genomic_DNA"/>
</dbReference>
<comment type="caution">
    <text evidence="2">The sequence shown here is derived from an EMBL/GenBank/DDBJ whole genome shotgun (WGS) entry which is preliminary data.</text>
</comment>
<gene>
    <name evidence="2" type="ORF">VT98_12843</name>
</gene>
<accession>A0A3S3QZG8</accession>
<dbReference type="Proteomes" id="UP000288086">
    <property type="component" value="Unassembled WGS sequence"/>
</dbReference>
<reference evidence="2 3" key="1">
    <citation type="submission" date="2017-01" db="EMBL/GenBank/DDBJ databases">
        <title>The cable genome- insights into the physiology and evolution of filamentous bacteria capable of sulfide oxidation via long distance electron transfer.</title>
        <authorList>
            <person name="Schreiber L."/>
            <person name="Bjerg J.T."/>
            <person name="Boggild A."/>
            <person name="Van De Vossenberg J."/>
            <person name="Meysman F."/>
            <person name="Nielsen L.P."/>
            <person name="Schramm A."/>
            <person name="Kjeldsen K.U."/>
        </authorList>
    </citation>
    <scope>NUCLEOTIDE SEQUENCE [LARGE SCALE GENOMIC DNA]</scope>
    <source>
        <strain evidence="2">A1</strain>
    </source>
</reference>
<evidence type="ECO:0000313" key="2">
    <source>
        <dbReference type="EMBL" id="RWX46355.1"/>
    </source>
</evidence>
<evidence type="ECO:0000313" key="3">
    <source>
        <dbReference type="Proteomes" id="UP000288086"/>
    </source>
</evidence>
<evidence type="ECO:0000256" key="1">
    <source>
        <dbReference type="SAM" id="Phobius"/>
    </source>
</evidence>
<keyword evidence="1" id="KW-0812">Transmembrane</keyword>
<feature type="non-terminal residue" evidence="2">
    <location>
        <position position="1"/>
    </location>
</feature>
<name>A0A3S3QZG8_9BACT</name>
<protein>
    <submittedName>
        <fullName evidence="2">Paraquat-inducible protein A</fullName>
    </submittedName>
</protein>
<proteinExistence type="predicted"/>
<sequence length="59" mass="6234">VLSLTGLLLYLPANFAPLLTFNILGAATSSSLFQSTLSMFDQGEYLVGILVVLTGLICL</sequence>
<dbReference type="AlphaFoldDB" id="A0A3S3QZG8"/>